<feature type="region of interest" description="Disordered" evidence="1">
    <location>
        <begin position="1"/>
        <end position="32"/>
    </location>
</feature>
<proteinExistence type="predicted"/>
<keyword evidence="3" id="KW-1185">Reference proteome</keyword>
<dbReference type="HOGENOM" id="CLU_1592434_0_0_0"/>
<name>C5CJ24_KOSOT</name>
<evidence type="ECO:0000313" key="2">
    <source>
        <dbReference type="EMBL" id="ACR79940.1"/>
    </source>
</evidence>
<dbReference type="Proteomes" id="UP000002382">
    <property type="component" value="Chromosome"/>
</dbReference>
<evidence type="ECO:0000313" key="3">
    <source>
        <dbReference type="Proteomes" id="UP000002382"/>
    </source>
</evidence>
<sequence>MLTCAPSSRLCGPSSRNKTFSNPPQAQSRSVGTHSLSEAQYGRCEAGNFSPSRTLGFLSGVRDNPEGIRIRRAAPLSVLDCHVQPTTILYSHLFGFSDSRCFLYTLDSRPYPRFWFFPPKARVNCEAVRDNHEVVRNNSAGVRINPEGIRVPAAKQLSRCARHDIQL</sequence>
<evidence type="ECO:0000256" key="1">
    <source>
        <dbReference type="SAM" id="MobiDB-lite"/>
    </source>
</evidence>
<accession>C5CJ24</accession>
<feature type="compositionally biased region" description="Polar residues" evidence="1">
    <location>
        <begin position="14"/>
        <end position="32"/>
    </location>
</feature>
<reference evidence="2 3" key="2">
    <citation type="journal article" date="2011" name="J. Bacteriol.">
        <title>Genome Sequence of Kosmotoga olearia Strain TBF 19.5.1, a Thermophilic Bacterium with a Wide Growth Temperature Range, Isolated from the Troll B Oil Platform in the North Sea.</title>
        <authorList>
            <person name="Swithers K.S."/>
            <person name="Dipippo J.L."/>
            <person name="Bruce D.C."/>
            <person name="Detter C."/>
            <person name="Tapia R."/>
            <person name="Han S."/>
            <person name="Goodwin L.A."/>
            <person name="Han J."/>
            <person name="Woyke T."/>
            <person name="Pitluck S."/>
            <person name="Pennacchio L."/>
            <person name="Nolan M."/>
            <person name="Mikhailova N."/>
            <person name="Land M.L."/>
            <person name="Nesbo C.L."/>
            <person name="Gogarten J.P."/>
            <person name="Noll K.M."/>
        </authorList>
    </citation>
    <scope>NUCLEOTIDE SEQUENCE [LARGE SCALE GENOMIC DNA]</scope>
    <source>
        <strain evidence="3">ATCC BAA-1733 / DSM 21960 / TBF 19.5.1</strain>
    </source>
</reference>
<dbReference type="KEGG" id="kol:Kole_1243"/>
<dbReference type="AlphaFoldDB" id="C5CJ24"/>
<organism evidence="2 3">
    <name type="scientific">Kosmotoga olearia (strain ATCC BAA-1733 / DSM 21960 / TBF 19.5.1)</name>
    <dbReference type="NCBI Taxonomy" id="521045"/>
    <lineage>
        <taxon>Bacteria</taxon>
        <taxon>Thermotogati</taxon>
        <taxon>Thermotogota</taxon>
        <taxon>Thermotogae</taxon>
        <taxon>Kosmotogales</taxon>
        <taxon>Kosmotogaceae</taxon>
        <taxon>Kosmotoga</taxon>
    </lineage>
</organism>
<reference evidence="2 3" key="1">
    <citation type="submission" date="2009-06" db="EMBL/GenBank/DDBJ databases">
        <title>Complete sequence of Thermotogales bacterium TBF 19.5.1.</title>
        <authorList>
            <consortium name="US DOE Joint Genome Institute"/>
            <person name="Lucas S."/>
            <person name="Copeland A."/>
            <person name="Lapidus A."/>
            <person name="Glavina del Rio T."/>
            <person name="Tice H."/>
            <person name="Bruce D."/>
            <person name="Goodwin L."/>
            <person name="Pitluck S."/>
            <person name="Chertkov O."/>
            <person name="Brettin T."/>
            <person name="Detter J.C."/>
            <person name="Han C."/>
            <person name="Schmutz J."/>
            <person name="Larimer F."/>
            <person name="Land M."/>
            <person name="Hauser L."/>
            <person name="Kyrpides N."/>
            <person name="Ovchinnikova G."/>
            <person name="Noll K."/>
        </authorList>
    </citation>
    <scope>NUCLEOTIDE SEQUENCE [LARGE SCALE GENOMIC DNA]</scope>
    <source>
        <strain evidence="3">ATCC BAA-1733 / DSM 21960 / TBF 19.5.1</strain>
    </source>
</reference>
<gene>
    <name evidence="2" type="ordered locus">Kole_1243</name>
</gene>
<protein>
    <submittedName>
        <fullName evidence="2">Uncharacterized protein</fullName>
    </submittedName>
</protein>
<dbReference type="EMBL" id="CP001634">
    <property type="protein sequence ID" value="ACR79940.1"/>
    <property type="molecule type" value="Genomic_DNA"/>
</dbReference>